<name>A0ACC1NBR9_9HYPO</name>
<keyword evidence="2" id="KW-1185">Reference proteome</keyword>
<sequence>MKAISFLLLGASIPAVLATAQVACVQTSHCKDGNEYVLVGTSVADGSEPSICGSIQSTLKTAIQNNGGSVILRSDDCSTQRQTGDESVMLAFLKMDKQSPTFQSNLLTGAVNTAFGGSGVNYSPCDVSSLPA</sequence>
<accession>A0ACC1NBR9</accession>
<gene>
    <name evidence="1" type="ORF">NQ176_g4782</name>
</gene>
<dbReference type="Proteomes" id="UP001143910">
    <property type="component" value="Unassembled WGS sequence"/>
</dbReference>
<dbReference type="EMBL" id="JANJQO010000549">
    <property type="protein sequence ID" value="KAJ2976722.1"/>
    <property type="molecule type" value="Genomic_DNA"/>
</dbReference>
<evidence type="ECO:0000313" key="2">
    <source>
        <dbReference type="Proteomes" id="UP001143910"/>
    </source>
</evidence>
<reference evidence="1" key="1">
    <citation type="submission" date="2022-08" db="EMBL/GenBank/DDBJ databases">
        <title>Genome Sequence of Lecanicillium fungicola.</title>
        <authorList>
            <person name="Buettner E."/>
        </authorList>
    </citation>
    <scope>NUCLEOTIDE SEQUENCE</scope>
    <source>
        <strain evidence="1">Babe33</strain>
    </source>
</reference>
<comment type="caution">
    <text evidence="1">The sequence shown here is derived from an EMBL/GenBank/DDBJ whole genome shotgun (WGS) entry which is preliminary data.</text>
</comment>
<evidence type="ECO:0000313" key="1">
    <source>
        <dbReference type="EMBL" id="KAJ2976722.1"/>
    </source>
</evidence>
<organism evidence="1 2">
    <name type="scientific">Zarea fungicola</name>
    <dbReference type="NCBI Taxonomy" id="93591"/>
    <lineage>
        <taxon>Eukaryota</taxon>
        <taxon>Fungi</taxon>
        <taxon>Dikarya</taxon>
        <taxon>Ascomycota</taxon>
        <taxon>Pezizomycotina</taxon>
        <taxon>Sordariomycetes</taxon>
        <taxon>Hypocreomycetidae</taxon>
        <taxon>Hypocreales</taxon>
        <taxon>Cordycipitaceae</taxon>
        <taxon>Zarea</taxon>
    </lineage>
</organism>
<proteinExistence type="predicted"/>
<protein>
    <submittedName>
        <fullName evidence="1">Uncharacterized protein</fullName>
    </submittedName>
</protein>